<name>A0A0D6AZJ4_RHOSU</name>
<sequence length="68" mass="7621">MDEIARHKRAAPRIRFEGIAPRLPGLAQRQRGSAPPFVDMTWLSAERNLASLFAQHCTTGIPDEPPNR</sequence>
<gene>
    <name evidence="1" type="ORF">NHU_01108</name>
</gene>
<dbReference type="AlphaFoldDB" id="A0A0D6AZJ4"/>
<dbReference type="EMBL" id="AP014800">
    <property type="protein sequence ID" value="BAQ68272.1"/>
    <property type="molecule type" value="Genomic_DNA"/>
</dbReference>
<dbReference type="KEGG" id="rsu:NHU_01108"/>
<protein>
    <submittedName>
        <fullName evidence="1">Beta-lactamase</fullName>
    </submittedName>
</protein>
<accession>A0A0D6AZJ4</accession>
<dbReference type="PATRIC" id="fig|35806.4.peg.1136"/>
<organism evidence="1 2">
    <name type="scientific">Rhodovulum sulfidophilum</name>
    <name type="common">Rhodobacter sulfidophilus</name>
    <dbReference type="NCBI Taxonomy" id="35806"/>
    <lineage>
        <taxon>Bacteria</taxon>
        <taxon>Pseudomonadati</taxon>
        <taxon>Pseudomonadota</taxon>
        <taxon>Alphaproteobacteria</taxon>
        <taxon>Rhodobacterales</taxon>
        <taxon>Paracoccaceae</taxon>
        <taxon>Rhodovulum</taxon>
    </lineage>
</organism>
<evidence type="ECO:0000313" key="2">
    <source>
        <dbReference type="Proteomes" id="UP000064912"/>
    </source>
</evidence>
<dbReference type="Proteomes" id="UP000064912">
    <property type="component" value="Chromosome"/>
</dbReference>
<proteinExistence type="predicted"/>
<reference evidence="1 2" key="1">
    <citation type="submission" date="2015-02" db="EMBL/GenBank/DDBJ databases">
        <title>Genome sequene of Rhodovulum sulfidophilum DSM 2351.</title>
        <authorList>
            <person name="Nagao N."/>
        </authorList>
    </citation>
    <scope>NUCLEOTIDE SEQUENCE [LARGE SCALE GENOMIC DNA]</scope>
    <source>
        <strain evidence="1 2">DSM 2351</strain>
    </source>
</reference>
<evidence type="ECO:0000313" key="1">
    <source>
        <dbReference type="EMBL" id="BAQ68272.1"/>
    </source>
</evidence>